<accession>S8FRB8</accession>
<dbReference type="Gene3D" id="3.30.710.10">
    <property type="entry name" value="Potassium Channel Kv1.1, Chain A"/>
    <property type="match status" value="1"/>
</dbReference>
<dbReference type="PROSITE" id="PS50097">
    <property type="entry name" value="BTB"/>
    <property type="match status" value="1"/>
</dbReference>
<evidence type="ECO:0000313" key="3">
    <source>
        <dbReference type="Proteomes" id="UP000015241"/>
    </source>
</evidence>
<dbReference type="SUPFAM" id="SSF54695">
    <property type="entry name" value="POZ domain"/>
    <property type="match status" value="1"/>
</dbReference>
<dbReference type="Proteomes" id="UP000015241">
    <property type="component" value="Unassembled WGS sequence"/>
</dbReference>
<dbReference type="EMBL" id="KE504129">
    <property type="protein sequence ID" value="EPT03766.1"/>
    <property type="molecule type" value="Genomic_DNA"/>
</dbReference>
<protein>
    <recommendedName>
        <fullName evidence="1">BTB domain-containing protein</fullName>
    </recommendedName>
</protein>
<feature type="domain" description="BTB" evidence="1">
    <location>
        <begin position="45"/>
        <end position="110"/>
    </location>
</feature>
<dbReference type="SMART" id="SM00225">
    <property type="entry name" value="BTB"/>
    <property type="match status" value="1"/>
</dbReference>
<dbReference type="STRING" id="743788.S8FRB8"/>
<evidence type="ECO:0000259" key="1">
    <source>
        <dbReference type="PROSITE" id="PS50097"/>
    </source>
</evidence>
<dbReference type="OrthoDB" id="2748798at2759"/>
<dbReference type="CDD" id="cd18186">
    <property type="entry name" value="BTB_POZ_ZBTB_KLHL-like"/>
    <property type="match status" value="1"/>
</dbReference>
<gene>
    <name evidence="2" type="ORF">FOMPIDRAFT_1046795</name>
</gene>
<name>S8FRB8_FOMSC</name>
<dbReference type="InterPro" id="IPR000210">
    <property type="entry name" value="BTB/POZ_dom"/>
</dbReference>
<evidence type="ECO:0000313" key="2">
    <source>
        <dbReference type="EMBL" id="EPT03766.1"/>
    </source>
</evidence>
<dbReference type="Pfam" id="PF00651">
    <property type="entry name" value="BTB"/>
    <property type="match status" value="1"/>
</dbReference>
<proteinExistence type="predicted"/>
<keyword evidence="3" id="KW-1185">Reference proteome</keyword>
<dbReference type="InParanoid" id="S8FRB8"/>
<organism evidence="2 3">
    <name type="scientific">Fomitopsis schrenkii</name>
    <name type="common">Brown rot fungus</name>
    <dbReference type="NCBI Taxonomy" id="2126942"/>
    <lineage>
        <taxon>Eukaryota</taxon>
        <taxon>Fungi</taxon>
        <taxon>Dikarya</taxon>
        <taxon>Basidiomycota</taxon>
        <taxon>Agaricomycotina</taxon>
        <taxon>Agaricomycetes</taxon>
        <taxon>Polyporales</taxon>
        <taxon>Fomitopsis</taxon>
    </lineage>
</organism>
<dbReference type="InterPro" id="IPR011333">
    <property type="entry name" value="SKP1/BTB/POZ_sf"/>
</dbReference>
<dbReference type="AlphaFoldDB" id="S8FRB8"/>
<sequence length="340" mass="37613">MEIDTVLTDSLSDSSLVFDSPPVSFSREEADSKIHGRGDPWFEDGNVVLVASQTSFKVHRGVLAKHSDVFQGLFNIPQPEDAEKYEGVPVIKMTDNPDDVSVFLAALYDGPRFVRCAKLDFKDVVIYTRLGHKYGVEHLCDGGLRRLREAFPPKFSFGWYEGPAKALPGFRTEDAITVLNLARLTGATDILPTVLYVCTQLSVSNILSRSCLAPGSNNEDYLSMDDVARCLGGQTELRLRQHRTVLKTVASESRSDKCTDTQVCEVELAKMRQQTVEMLSSPSILTTHADTLRPHSLWDFIRSFGLCEPCMSALGSQETSLQKATFDELPVIFNLGPPAS</sequence>
<reference evidence="2 3" key="1">
    <citation type="journal article" date="2012" name="Science">
        <title>The Paleozoic origin of enzymatic lignin decomposition reconstructed from 31 fungal genomes.</title>
        <authorList>
            <person name="Floudas D."/>
            <person name="Binder M."/>
            <person name="Riley R."/>
            <person name="Barry K."/>
            <person name="Blanchette R.A."/>
            <person name="Henrissat B."/>
            <person name="Martinez A.T."/>
            <person name="Otillar R."/>
            <person name="Spatafora J.W."/>
            <person name="Yadav J.S."/>
            <person name="Aerts A."/>
            <person name="Benoit I."/>
            <person name="Boyd A."/>
            <person name="Carlson A."/>
            <person name="Copeland A."/>
            <person name="Coutinho P.M."/>
            <person name="de Vries R.P."/>
            <person name="Ferreira P."/>
            <person name="Findley K."/>
            <person name="Foster B."/>
            <person name="Gaskell J."/>
            <person name="Glotzer D."/>
            <person name="Gorecki P."/>
            <person name="Heitman J."/>
            <person name="Hesse C."/>
            <person name="Hori C."/>
            <person name="Igarashi K."/>
            <person name="Jurgens J.A."/>
            <person name="Kallen N."/>
            <person name="Kersten P."/>
            <person name="Kohler A."/>
            <person name="Kuees U."/>
            <person name="Kumar T.K.A."/>
            <person name="Kuo A."/>
            <person name="LaButti K."/>
            <person name="Larrondo L.F."/>
            <person name="Lindquist E."/>
            <person name="Ling A."/>
            <person name="Lombard V."/>
            <person name="Lucas S."/>
            <person name="Lundell T."/>
            <person name="Martin R."/>
            <person name="McLaughlin D.J."/>
            <person name="Morgenstern I."/>
            <person name="Morin E."/>
            <person name="Murat C."/>
            <person name="Nagy L.G."/>
            <person name="Nolan M."/>
            <person name="Ohm R.A."/>
            <person name="Patyshakuliyeva A."/>
            <person name="Rokas A."/>
            <person name="Ruiz-Duenas F.J."/>
            <person name="Sabat G."/>
            <person name="Salamov A."/>
            <person name="Samejima M."/>
            <person name="Schmutz J."/>
            <person name="Slot J.C."/>
            <person name="St John F."/>
            <person name="Stenlid J."/>
            <person name="Sun H."/>
            <person name="Sun S."/>
            <person name="Syed K."/>
            <person name="Tsang A."/>
            <person name="Wiebenga A."/>
            <person name="Young D."/>
            <person name="Pisabarro A."/>
            <person name="Eastwood D.C."/>
            <person name="Martin F."/>
            <person name="Cullen D."/>
            <person name="Grigoriev I.V."/>
            <person name="Hibbett D.S."/>
        </authorList>
    </citation>
    <scope>NUCLEOTIDE SEQUENCE</scope>
    <source>
        <strain evidence="3">FP-58527</strain>
    </source>
</reference>
<dbReference type="HOGENOM" id="CLU_033082_3_2_1"/>